<keyword evidence="3" id="KW-0479">Metal-binding</keyword>
<dbReference type="RefSeq" id="WP_183684387.1">
    <property type="nucleotide sequence ID" value="NZ_JACHHH010000009.1"/>
</dbReference>
<evidence type="ECO:0000259" key="6">
    <source>
        <dbReference type="Pfam" id="PF01979"/>
    </source>
</evidence>
<protein>
    <submittedName>
        <fullName evidence="7">Dihydropyrimidinase</fullName>
        <ecNumber evidence="7">3.5.2.2</ecNumber>
    </submittedName>
</protein>
<evidence type="ECO:0000256" key="5">
    <source>
        <dbReference type="PIRSR" id="PIRSR611778-50"/>
    </source>
</evidence>
<evidence type="ECO:0000256" key="3">
    <source>
        <dbReference type="ARBA" id="ARBA00022723"/>
    </source>
</evidence>
<dbReference type="NCBIfam" id="TIGR02033">
    <property type="entry name" value="D-hydantoinase"/>
    <property type="match status" value="1"/>
</dbReference>
<dbReference type="GO" id="GO:0005829">
    <property type="term" value="C:cytosol"/>
    <property type="evidence" value="ECO:0007669"/>
    <property type="project" value="TreeGrafter"/>
</dbReference>
<evidence type="ECO:0000256" key="4">
    <source>
        <dbReference type="ARBA" id="ARBA00022801"/>
    </source>
</evidence>
<keyword evidence="4 7" id="KW-0378">Hydrolase</keyword>
<sequence>MILIENGTLVSPRESFLGDILVEGEKIKKIFRKDSPNFQAEKDAALASENTVERIDAGGKLIFPGFIDCHTHFELHVAGTVTCDDFPSGTKAAISGGTTSIVDFGTQYKGETLMEGFKNWQKKADLGASCDYGFHMSISDWNEEASKQCQDMMDEGLSTFKVYMTYDIQVDDEEMFFILKRLKEVGGITGVHCENTGMIAALQKKYIAEESTKKSVSSHYLSRPDDAEAEAINRMLYIADVVDTPIIDVHLTCEKGLNEIREARKRGQVVFAETCPQYLTMTEDLYKSDFETSARYVIAPPLRKKSDQEALWKALADGEIQTICTDHCSFTLEQKNLGKEDFRKIPGGMPGVETRGEVIFSEGVVKGRISKERMAALLSENPAKLYGMYPEKGILQEGSDADIVLLDPNKKKTIRKEDQVSRSDYAPLEGLEIQGCIEEVFLRGKLVAKGGKVLLENQGKYLKRKKFQPVV</sequence>
<dbReference type="InterPro" id="IPR032466">
    <property type="entry name" value="Metal_Hydrolase"/>
</dbReference>
<dbReference type="Gene3D" id="2.30.40.10">
    <property type="entry name" value="Urease, subunit C, domain 1"/>
    <property type="match status" value="1"/>
</dbReference>
<evidence type="ECO:0000256" key="2">
    <source>
        <dbReference type="ARBA" id="ARBA00008829"/>
    </source>
</evidence>
<comment type="cofactor">
    <cofactor evidence="1">
        <name>Zn(2+)</name>
        <dbReference type="ChEBI" id="CHEBI:29105"/>
    </cofactor>
</comment>
<name>A0A7W9SGK7_9FIRM</name>
<evidence type="ECO:0000313" key="8">
    <source>
        <dbReference type="Proteomes" id="UP000522163"/>
    </source>
</evidence>
<dbReference type="CDD" id="cd01314">
    <property type="entry name" value="D-HYD"/>
    <property type="match status" value="1"/>
</dbReference>
<dbReference type="FunFam" id="3.20.20.140:FF:000076">
    <property type="entry name" value="Dihydropyrimidinase like 2"/>
    <property type="match status" value="1"/>
</dbReference>
<evidence type="ECO:0000256" key="1">
    <source>
        <dbReference type="ARBA" id="ARBA00001947"/>
    </source>
</evidence>
<dbReference type="EC" id="3.5.2.2" evidence="7"/>
<dbReference type="Pfam" id="PF01979">
    <property type="entry name" value="Amidohydro_1"/>
    <property type="match status" value="1"/>
</dbReference>
<dbReference type="Gene3D" id="3.20.20.140">
    <property type="entry name" value="Metal-dependent hydrolases"/>
    <property type="match status" value="1"/>
</dbReference>
<comment type="caution">
    <text evidence="7">The sequence shown here is derived from an EMBL/GenBank/DDBJ whole genome shotgun (WGS) entry which is preliminary data.</text>
</comment>
<dbReference type="InterPro" id="IPR011778">
    <property type="entry name" value="Hydantoinase/dihydroPyrase"/>
</dbReference>
<comment type="similarity">
    <text evidence="2">Belongs to the metallo-dependent hydrolases superfamily. Hydantoinase/dihydropyrimidinase family.</text>
</comment>
<gene>
    <name evidence="7" type="ORF">HNQ46_001808</name>
</gene>
<dbReference type="EMBL" id="JACHHH010000009">
    <property type="protein sequence ID" value="MBB6041818.1"/>
    <property type="molecule type" value="Genomic_DNA"/>
</dbReference>
<feature type="modified residue" description="N6-carboxylysine" evidence="5">
    <location>
        <position position="161"/>
    </location>
</feature>
<dbReference type="GO" id="GO:0046872">
    <property type="term" value="F:metal ion binding"/>
    <property type="evidence" value="ECO:0007669"/>
    <property type="project" value="UniProtKB-KW"/>
</dbReference>
<dbReference type="GO" id="GO:0004157">
    <property type="term" value="F:dihydropyrimidinase activity"/>
    <property type="evidence" value="ECO:0007669"/>
    <property type="project" value="UniProtKB-EC"/>
</dbReference>
<accession>A0A7W9SGK7</accession>
<proteinExistence type="inferred from homology"/>
<dbReference type="InterPro" id="IPR006680">
    <property type="entry name" value="Amidohydro-rel"/>
</dbReference>
<organism evidence="7 8">
    <name type="scientific">Oribacterium sinus</name>
    <dbReference type="NCBI Taxonomy" id="237576"/>
    <lineage>
        <taxon>Bacteria</taxon>
        <taxon>Bacillati</taxon>
        <taxon>Bacillota</taxon>
        <taxon>Clostridia</taxon>
        <taxon>Lachnospirales</taxon>
        <taxon>Lachnospiraceae</taxon>
        <taxon>Oribacterium</taxon>
    </lineage>
</organism>
<evidence type="ECO:0000313" key="7">
    <source>
        <dbReference type="EMBL" id="MBB6041818.1"/>
    </source>
</evidence>
<comment type="PTM">
    <text evidence="5">Carbamylation allows a single lysine to coordinate two divalent metal cations.</text>
</comment>
<dbReference type="PANTHER" id="PTHR11647:SF1">
    <property type="entry name" value="COLLAPSIN RESPONSE MEDIATOR PROTEIN"/>
    <property type="match status" value="1"/>
</dbReference>
<feature type="domain" description="Amidohydrolase-related" evidence="6">
    <location>
        <begin position="62"/>
        <end position="447"/>
    </location>
</feature>
<dbReference type="Proteomes" id="UP000522163">
    <property type="component" value="Unassembled WGS sequence"/>
</dbReference>
<dbReference type="AlphaFoldDB" id="A0A7W9SGK7"/>
<dbReference type="PANTHER" id="PTHR11647">
    <property type="entry name" value="HYDRANTOINASE/DIHYDROPYRIMIDINASE FAMILY MEMBER"/>
    <property type="match status" value="1"/>
</dbReference>
<dbReference type="SUPFAM" id="SSF51338">
    <property type="entry name" value="Composite domain of metallo-dependent hydrolases"/>
    <property type="match status" value="2"/>
</dbReference>
<dbReference type="SUPFAM" id="SSF51556">
    <property type="entry name" value="Metallo-dependent hydrolases"/>
    <property type="match status" value="1"/>
</dbReference>
<reference evidence="7 8" key="1">
    <citation type="submission" date="2020-08" db="EMBL/GenBank/DDBJ databases">
        <title>Genomic Encyclopedia of Type Strains, Phase IV (KMG-IV): sequencing the most valuable type-strain genomes for metagenomic binning, comparative biology and taxonomic classification.</title>
        <authorList>
            <person name="Goeker M."/>
        </authorList>
    </citation>
    <scope>NUCLEOTIDE SEQUENCE [LARGE SCALE GENOMIC DNA]</scope>
    <source>
        <strain evidence="7 8">DSM 17245</strain>
    </source>
</reference>
<dbReference type="GeneID" id="85015340"/>
<dbReference type="InterPro" id="IPR050378">
    <property type="entry name" value="Metallo-dep_Hydrolases_sf"/>
</dbReference>
<dbReference type="InterPro" id="IPR011059">
    <property type="entry name" value="Metal-dep_hydrolase_composite"/>
</dbReference>